<dbReference type="RefSeq" id="WP_155471514.1">
    <property type="nucleotide sequence ID" value="NZ_BMKG01000001.1"/>
</dbReference>
<comment type="caution">
    <text evidence="3">The sequence shown here is derived from an EMBL/GenBank/DDBJ whole genome shotgun (WGS) entry which is preliminary data.</text>
</comment>
<evidence type="ECO:0000313" key="3">
    <source>
        <dbReference type="EMBL" id="MTV54212.1"/>
    </source>
</evidence>
<keyword evidence="1" id="KW-0812">Transmembrane</keyword>
<reference evidence="2" key="1">
    <citation type="journal article" date="2014" name="Int. J. Syst. Evol. Microbiol.">
        <title>Complete genome of a new Firmicutes species belonging to the dominant human colonic microbiota ('Ruminococcus bicirculans') reveals two chromosomes and a selective capacity to utilize plant glucans.</title>
        <authorList>
            <consortium name="NISC Comparative Sequencing Program"/>
            <person name="Wegmann U."/>
            <person name="Louis P."/>
            <person name="Goesmann A."/>
            <person name="Henrissat B."/>
            <person name="Duncan S.H."/>
            <person name="Flint H.J."/>
        </authorList>
    </citation>
    <scope>NUCLEOTIDE SEQUENCE</scope>
    <source>
        <strain evidence="2">CGMCC 1.15931</strain>
    </source>
</reference>
<dbReference type="Proteomes" id="UP000622638">
    <property type="component" value="Unassembled WGS sequence"/>
</dbReference>
<protein>
    <submittedName>
        <fullName evidence="3">Uncharacterized protein</fullName>
    </submittedName>
</protein>
<evidence type="ECO:0000256" key="1">
    <source>
        <dbReference type="SAM" id="Phobius"/>
    </source>
</evidence>
<reference evidence="3 4" key="3">
    <citation type="submission" date="2019-11" db="EMBL/GenBank/DDBJ databases">
        <title>Type strains purchased from KCTC, JCM and DSMZ.</title>
        <authorList>
            <person name="Lu H."/>
        </authorList>
    </citation>
    <scope>NUCLEOTIDE SEQUENCE [LARGE SCALE GENOMIC DNA]</scope>
    <source>
        <strain evidence="3 4">KCTC 52429</strain>
    </source>
</reference>
<keyword evidence="1" id="KW-0472">Membrane</keyword>
<dbReference type="EMBL" id="BMKG01000001">
    <property type="protein sequence ID" value="GGB82579.1"/>
    <property type="molecule type" value="Genomic_DNA"/>
</dbReference>
<reference evidence="5" key="2">
    <citation type="journal article" date="2019" name="Int. J. Syst. Evol. Microbiol.">
        <title>The Global Catalogue of Microorganisms (GCM) 10K type strain sequencing project: providing services to taxonomists for standard genome sequencing and annotation.</title>
        <authorList>
            <consortium name="The Broad Institute Genomics Platform"/>
            <consortium name="The Broad Institute Genome Sequencing Center for Infectious Disease"/>
            <person name="Wu L."/>
            <person name="Ma J."/>
        </authorList>
    </citation>
    <scope>NUCLEOTIDE SEQUENCE [LARGE SCALE GENOMIC DNA]</scope>
    <source>
        <strain evidence="5">CGMCC 1.15931</strain>
    </source>
</reference>
<accession>A0A6I3T150</accession>
<organism evidence="3 4">
    <name type="scientific">Pseudoduganella buxea</name>
    <dbReference type="NCBI Taxonomy" id="1949069"/>
    <lineage>
        <taxon>Bacteria</taxon>
        <taxon>Pseudomonadati</taxon>
        <taxon>Pseudomonadota</taxon>
        <taxon>Betaproteobacteria</taxon>
        <taxon>Burkholderiales</taxon>
        <taxon>Oxalobacteraceae</taxon>
        <taxon>Telluria group</taxon>
        <taxon>Pseudoduganella</taxon>
    </lineage>
</organism>
<dbReference type="AlphaFoldDB" id="A0A6I3T150"/>
<feature type="transmembrane region" description="Helical" evidence="1">
    <location>
        <begin position="91"/>
        <end position="110"/>
    </location>
</feature>
<dbReference type="OrthoDB" id="8777467at2"/>
<sequence length="229" mass="25194">MTDPVDPHCSAPEDGQAPFQLRSTVDAAALERMAPALEAILLGRLMAHRARFVKPYQPRPRLAAFIKRCCVAGLLLSLAFTASGGLEFGPYRLDLLCAVAFVAILALSFVPPRLEAWVRRPWHRYWHHLARVRTNTILKAARASAPFDAQYDIDEGQLRYTRIRGDDGEGNAQVQWRRPLAGIAVPGPGFTLLFKHARALGPTLIVLHAPSAAFDAMLARHGVHCLPPA</sequence>
<gene>
    <name evidence="2" type="ORF">GCM10011572_00610</name>
    <name evidence="3" type="ORF">GM672_15885</name>
</gene>
<dbReference type="Proteomes" id="UP000430634">
    <property type="component" value="Unassembled WGS sequence"/>
</dbReference>
<proteinExistence type="predicted"/>
<evidence type="ECO:0000313" key="2">
    <source>
        <dbReference type="EMBL" id="GGB82579.1"/>
    </source>
</evidence>
<dbReference type="EMBL" id="WNKZ01000046">
    <property type="protein sequence ID" value="MTV54212.1"/>
    <property type="molecule type" value="Genomic_DNA"/>
</dbReference>
<feature type="transmembrane region" description="Helical" evidence="1">
    <location>
        <begin position="65"/>
        <end position="85"/>
    </location>
</feature>
<name>A0A6I3T150_9BURK</name>
<evidence type="ECO:0000313" key="4">
    <source>
        <dbReference type="Proteomes" id="UP000430634"/>
    </source>
</evidence>
<keyword evidence="5" id="KW-1185">Reference proteome</keyword>
<reference evidence="2" key="4">
    <citation type="submission" date="2024-05" db="EMBL/GenBank/DDBJ databases">
        <authorList>
            <person name="Sun Q."/>
            <person name="Zhou Y."/>
        </authorList>
    </citation>
    <scope>NUCLEOTIDE SEQUENCE</scope>
    <source>
        <strain evidence="2">CGMCC 1.15931</strain>
    </source>
</reference>
<keyword evidence="1" id="KW-1133">Transmembrane helix</keyword>
<evidence type="ECO:0000313" key="5">
    <source>
        <dbReference type="Proteomes" id="UP000622638"/>
    </source>
</evidence>